<name>A0A951UI98_9NOST</name>
<gene>
    <name evidence="2" type="ORF">KME32_25040</name>
</gene>
<proteinExistence type="predicted"/>
<sequence>MKKSKSSLSLGLVFMLLTSLIVVPTRANAGRLVNQGSSVDSSSSSGGSFRPRFNRSPNDPINQLIAPQEVQEHLNNIARKLTSNGPSPDNPDGLLAVLLLRGTNSCAAASQLQTAFENLGTSQASVKALINALSILYVSPLSTTPCLSVGSSNLMQLLASTKNLAGGTAIAQNSEIPKGQNSETPYVSIVQLNAAINAYNKIVLESSPETLQKLTKDPQFMEMSKFLKELRAAIKAWDESKR</sequence>
<dbReference type="Proteomes" id="UP000715781">
    <property type="component" value="Unassembled WGS sequence"/>
</dbReference>
<dbReference type="EMBL" id="JAHHHN010000021">
    <property type="protein sequence ID" value="MBW4564348.1"/>
    <property type="molecule type" value="Genomic_DNA"/>
</dbReference>
<evidence type="ECO:0000313" key="3">
    <source>
        <dbReference type="Proteomes" id="UP000715781"/>
    </source>
</evidence>
<organism evidence="2 3">
    <name type="scientific">Mojavia pulchra JT2-VF2</name>
    <dbReference type="NCBI Taxonomy" id="287848"/>
    <lineage>
        <taxon>Bacteria</taxon>
        <taxon>Bacillati</taxon>
        <taxon>Cyanobacteriota</taxon>
        <taxon>Cyanophyceae</taxon>
        <taxon>Nostocales</taxon>
        <taxon>Nostocaceae</taxon>
    </lineage>
</organism>
<evidence type="ECO:0000256" key="1">
    <source>
        <dbReference type="SAM" id="MobiDB-lite"/>
    </source>
</evidence>
<feature type="compositionally biased region" description="Low complexity" evidence="1">
    <location>
        <begin position="36"/>
        <end position="48"/>
    </location>
</feature>
<dbReference type="AlphaFoldDB" id="A0A951UI98"/>
<reference evidence="2" key="2">
    <citation type="journal article" date="2022" name="Microbiol. Resour. Announc.">
        <title>Metagenome Sequencing to Explore Phylogenomics of Terrestrial Cyanobacteria.</title>
        <authorList>
            <person name="Ward R.D."/>
            <person name="Stajich J.E."/>
            <person name="Johansen J.R."/>
            <person name="Huntemann M."/>
            <person name="Clum A."/>
            <person name="Foster B."/>
            <person name="Foster B."/>
            <person name="Roux S."/>
            <person name="Palaniappan K."/>
            <person name="Varghese N."/>
            <person name="Mukherjee S."/>
            <person name="Reddy T.B.K."/>
            <person name="Daum C."/>
            <person name="Copeland A."/>
            <person name="Chen I.A."/>
            <person name="Ivanova N.N."/>
            <person name="Kyrpides N.C."/>
            <person name="Shapiro N."/>
            <person name="Eloe-Fadrosh E.A."/>
            <person name="Pietrasiak N."/>
        </authorList>
    </citation>
    <scope>NUCLEOTIDE SEQUENCE</scope>
    <source>
        <strain evidence="2">JT2-VF2</strain>
    </source>
</reference>
<comment type="caution">
    <text evidence="2">The sequence shown here is derived from an EMBL/GenBank/DDBJ whole genome shotgun (WGS) entry which is preliminary data.</text>
</comment>
<accession>A0A951UI98</accession>
<protein>
    <submittedName>
        <fullName evidence="2">Uncharacterized protein</fullName>
    </submittedName>
</protein>
<reference evidence="2" key="1">
    <citation type="submission" date="2021-05" db="EMBL/GenBank/DDBJ databases">
        <authorList>
            <person name="Pietrasiak N."/>
            <person name="Ward R."/>
            <person name="Stajich J.E."/>
            <person name="Kurbessoian T."/>
        </authorList>
    </citation>
    <scope>NUCLEOTIDE SEQUENCE</scope>
    <source>
        <strain evidence="2">JT2-VF2</strain>
    </source>
</reference>
<feature type="region of interest" description="Disordered" evidence="1">
    <location>
        <begin position="33"/>
        <end position="58"/>
    </location>
</feature>
<evidence type="ECO:0000313" key="2">
    <source>
        <dbReference type="EMBL" id="MBW4564348.1"/>
    </source>
</evidence>